<evidence type="ECO:0000313" key="3">
    <source>
        <dbReference type="WBParaSite" id="jg345"/>
    </source>
</evidence>
<evidence type="ECO:0000259" key="1">
    <source>
        <dbReference type="PROSITE" id="PS50097"/>
    </source>
</evidence>
<dbReference type="PANTHER" id="PTHR22744:SF17">
    <property type="entry name" value="BTB DOMAIN-CONTAINING PROTEIN"/>
    <property type="match status" value="1"/>
</dbReference>
<dbReference type="CDD" id="cd18186">
    <property type="entry name" value="BTB_POZ_ZBTB_KLHL-like"/>
    <property type="match status" value="1"/>
</dbReference>
<dbReference type="PROSITE" id="PS50097">
    <property type="entry name" value="BTB"/>
    <property type="match status" value="1"/>
</dbReference>
<dbReference type="SUPFAM" id="SSF54695">
    <property type="entry name" value="POZ domain"/>
    <property type="match status" value="1"/>
</dbReference>
<dbReference type="AlphaFoldDB" id="A0A915EB56"/>
<accession>A0A915EB56</accession>
<dbReference type="Proteomes" id="UP000887574">
    <property type="component" value="Unplaced"/>
</dbReference>
<feature type="domain" description="BTB" evidence="1">
    <location>
        <begin position="10"/>
        <end position="52"/>
    </location>
</feature>
<organism evidence="2 3">
    <name type="scientific">Ditylenchus dipsaci</name>
    <dbReference type="NCBI Taxonomy" id="166011"/>
    <lineage>
        <taxon>Eukaryota</taxon>
        <taxon>Metazoa</taxon>
        <taxon>Ecdysozoa</taxon>
        <taxon>Nematoda</taxon>
        <taxon>Chromadorea</taxon>
        <taxon>Rhabditida</taxon>
        <taxon>Tylenchina</taxon>
        <taxon>Tylenchomorpha</taxon>
        <taxon>Sphaerularioidea</taxon>
        <taxon>Anguinidae</taxon>
        <taxon>Anguininae</taxon>
        <taxon>Ditylenchus</taxon>
    </lineage>
</organism>
<sequence>MYVEVYGSDFLSLLSSYFKTLFFGDFCEKKQGEIELKDVCAAEFFHLLEAIYLSVDLEADSEGVIRNNLECLLRLADCYQVEIVTKRCEMYLKKCPHNKVYLEDKIVYAQEYRLTGLLDQCIKEYKTVDDVKKLRRTSQYSRLTLENKVLILENIT</sequence>
<reference evidence="3" key="1">
    <citation type="submission" date="2022-11" db="UniProtKB">
        <authorList>
            <consortium name="WormBaseParasite"/>
        </authorList>
    </citation>
    <scope>IDENTIFICATION</scope>
</reference>
<dbReference type="InterPro" id="IPR011333">
    <property type="entry name" value="SKP1/BTB/POZ_sf"/>
</dbReference>
<dbReference type="Pfam" id="PF00651">
    <property type="entry name" value="BTB"/>
    <property type="match status" value="1"/>
</dbReference>
<dbReference type="PANTHER" id="PTHR22744">
    <property type="entry name" value="HELIX LOOP HELIX PROTEIN 21-RELATED"/>
    <property type="match status" value="1"/>
</dbReference>
<dbReference type="Gene3D" id="3.30.710.10">
    <property type="entry name" value="Potassium Channel Kv1.1, Chain A"/>
    <property type="match status" value="1"/>
</dbReference>
<proteinExistence type="predicted"/>
<dbReference type="WBParaSite" id="jg345">
    <property type="protein sequence ID" value="jg345"/>
    <property type="gene ID" value="jg345"/>
</dbReference>
<dbReference type="InterPro" id="IPR000210">
    <property type="entry name" value="BTB/POZ_dom"/>
</dbReference>
<evidence type="ECO:0000313" key="2">
    <source>
        <dbReference type="Proteomes" id="UP000887574"/>
    </source>
</evidence>
<keyword evidence="2" id="KW-1185">Reference proteome</keyword>
<dbReference type="SMART" id="SM00225">
    <property type="entry name" value="BTB"/>
    <property type="match status" value="1"/>
</dbReference>
<protein>
    <submittedName>
        <fullName evidence="3">BTB domain-containing protein</fullName>
    </submittedName>
</protein>
<name>A0A915EB56_9BILA</name>